<dbReference type="PANTHER" id="PTHR10593:SF239">
    <property type="entry name" value="C2H2-TYPE DOMAIN-CONTAINING PROTEIN"/>
    <property type="match status" value="1"/>
</dbReference>
<keyword evidence="4" id="KW-1185">Reference proteome</keyword>
<feature type="compositionally biased region" description="Low complexity" evidence="1">
    <location>
        <begin position="31"/>
        <end position="50"/>
    </location>
</feature>
<reference evidence="3" key="2">
    <citation type="submission" date="2021-03" db="UniProtKB">
        <authorList>
            <consortium name="EnsemblPlants"/>
        </authorList>
    </citation>
    <scope>IDENTIFICATION</scope>
</reference>
<dbReference type="Proteomes" id="UP000596660">
    <property type="component" value="Unplaced"/>
</dbReference>
<feature type="region of interest" description="Disordered" evidence="1">
    <location>
        <begin position="198"/>
        <end position="245"/>
    </location>
</feature>
<dbReference type="AlphaFoldDB" id="A0A803N3Y4"/>
<feature type="region of interest" description="Disordered" evidence="1">
    <location>
        <begin position="31"/>
        <end position="65"/>
    </location>
</feature>
<dbReference type="Pfam" id="PF22992">
    <property type="entry name" value="C2CH-4th_BIRD-IDD"/>
    <property type="match status" value="1"/>
</dbReference>
<sequence>MNLQGIGDGFSLRSSITGFPHESLIQQQPLLNNSNPKLSSNNNNSNNPPVSKKKRNLPGTPGKKDSFITHRAFCDALAEDNGRITSSIVPPTLSFKTVTNNKPIIAPPPQPGFRHEFVSQGIQDHAGGISPFNSLFRPDFNSMAGGNTLTSGFPEMVQIAAQTNLFGSSSIPNFMMNNQFSSLDRNATTPSITASLSLSSFPPAMKEEGRENNNNAGMAEGMSSIYSHDQNNSSSSSSNPSTPMSATALLQKAAQMGSTRSNPSFLGTSLGVMTSSPSTNNITCNEPQQVYHIQVDPTHHQENLSGAPISNTRASDAGVGGVGGNSTGLVGSSNMGAMNATSVSNLSQLMMHSSANSVHNTSNQLKKLPSVSNGQTRDFLGMGAGDGSGRPFSPQDLANFVSISSAMGLNHFGRHK</sequence>
<dbReference type="GO" id="GO:0003700">
    <property type="term" value="F:DNA-binding transcription factor activity"/>
    <property type="evidence" value="ECO:0007669"/>
    <property type="project" value="TreeGrafter"/>
</dbReference>
<name>A0A803N3Y4_CHEQI</name>
<dbReference type="GO" id="GO:0005634">
    <property type="term" value="C:nucleus"/>
    <property type="evidence" value="ECO:0007669"/>
    <property type="project" value="TreeGrafter"/>
</dbReference>
<dbReference type="InterPro" id="IPR055185">
    <property type="entry name" value="C2CH-4th_BIRD-IDD"/>
</dbReference>
<feature type="compositionally biased region" description="Low complexity" evidence="1">
    <location>
        <begin position="223"/>
        <end position="241"/>
    </location>
</feature>
<dbReference type="EnsemblPlants" id="AUR62040055-RA">
    <property type="protein sequence ID" value="AUR62040055-RA:cds"/>
    <property type="gene ID" value="AUR62040055"/>
</dbReference>
<organism evidence="3 4">
    <name type="scientific">Chenopodium quinoa</name>
    <name type="common">Quinoa</name>
    <dbReference type="NCBI Taxonomy" id="63459"/>
    <lineage>
        <taxon>Eukaryota</taxon>
        <taxon>Viridiplantae</taxon>
        <taxon>Streptophyta</taxon>
        <taxon>Embryophyta</taxon>
        <taxon>Tracheophyta</taxon>
        <taxon>Spermatophyta</taxon>
        <taxon>Magnoliopsida</taxon>
        <taxon>eudicotyledons</taxon>
        <taxon>Gunneridae</taxon>
        <taxon>Pentapetalae</taxon>
        <taxon>Caryophyllales</taxon>
        <taxon>Chenopodiaceae</taxon>
        <taxon>Chenopodioideae</taxon>
        <taxon>Atripliceae</taxon>
        <taxon>Chenopodium</taxon>
    </lineage>
</organism>
<feature type="domain" description="BIRD-IDD transcription factor fourth C2HC zinc finger" evidence="2">
    <location>
        <begin position="63"/>
        <end position="88"/>
    </location>
</feature>
<protein>
    <recommendedName>
        <fullName evidence="2">BIRD-IDD transcription factor fourth C2HC zinc finger domain-containing protein</fullName>
    </recommendedName>
</protein>
<reference evidence="3" key="1">
    <citation type="journal article" date="2017" name="Nature">
        <title>The genome of Chenopodium quinoa.</title>
        <authorList>
            <person name="Jarvis D.E."/>
            <person name="Ho Y.S."/>
            <person name="Lightfoot D.J."/>
            <person name="Schmoeckel S.M."/>
            <person name="Li B."/>
            <person name="Borm T.J.A."/>
            <person name="Ohyanagi H."/>
            <person name="Mineta K."/>
            <person name="Michell C.T."/>
            <person name="Saber N."/>
            <person name="Kharbatia N.M."/>
            <person name="Rupper R.R."/>
            <person name="Sharp A.R."/>
            <person name="Dally N."/>
            <person name="Boughton B.A."/>
            <person name="Woo Y.H."/>
            <person name="Gao G."/>
            <person name="Schijlen E.G.W.M."/>
            <person name="Guo X."/>
            <person name="Momin A.A."/>
            <person name="Negrao S."/>
            <person name="Al-Babili S."/>
            <person name="Gehring C."/>
            <person name="Roessner U."/>
            <person name="Jung C."/>
            <person name="Murphy K."/>
            <person name="Arold S.T."/>
            <person name="Gojobori T."/>
            <person name="van der Linden C.G."/>
            <person name="van Loo E.N."/>
            <person name="Jellen E.N."/>
            <person name="Maughan P.J."/>
            <person name="Tester M."/>
        </authorList>
    </citation>
    <scope>NUCLEOTIDE SEQUENCE [LARGE SCALE GENOMIC DNA]</scope>
    <source>
        <strain evidence="3">cv. PI 614886</strain>
    </source>
</reference>
<proteinExistence type="predicted"/>
<evidence type="ECO:0000313" key="3">
    <source>
        <dbReference type="EnsemblPlants" id="AUR62040055-RA:cds"/>
    </source>
</evidence>
<evidence type="ECO:0000313" key="4">
    <source>
        <dbReference type="Proteomes" id="UP000596660"/>
    </source>
</evidence>
<dbReference type="InterPro" id="IPR031140">
    <property type="entry name" value="IDD1-16"/>
</dbReference>
<evidence type="ECO:0000259" key="2">
    <source>
        <dbReference type="Pfam" id="PF22992"/>
    </source>
</evidence>
<dbReference type="Gramene" id="AUR62040055-RA">
    <property type="protein sequence ID" value="AUR62040055-RA:cds"/>
    <property type="gene ID" value="AUR62040055"/>
</dbReference>
<dbReference type="PANTHER" id="PTHR10593">
    <property type="entry name" value="SERINE/THREONINE-PROTEIN KINASE RIO"/>
    <property type="match status" value="1"/>
</dbReference>
<evidence type="ECO:0000256" key="1">
    <source>
        <dbReference type="SAM" id="MobiDB-lite"/>
    </source>
</evidence>
<dbReference type="OMA" id="MMHSSAN"/>
<accession>A0A803N3Y4</accession>